<dbReference type="Proteomes" id="UP001345963">
    <property type="component" value="Unassembled WGS sequence"/>
</dbReference>
<evidence type="ECO:0000313" key="1">
    <source>
        <dbReference type="EMBL" id="MED6250814.1"/>
    </source>
</evidence>
<evidence type="ECO:0000313" key="2">
    <source>
        <dbReference type="Proteomes" id="UP001345963"/>
    </source>
</evidence>
<comment type="caution">
    <text evidence="1">The sequence shown here is derived from an EMBL/GenBank/DDBJ whole genome shotgun (WGS) entry which is preliminary data.</text>
</comment>
<accession>A0ABU7BM69</accession>
<proteinExistence type="predicted"/>
<organism evidence="1 2">
    <name type="scientific">Ataeniobius toweri</name>
    <dbReference type="NCBI Taxonomy" id="208326"/>
    <lineage>
        <taxon>Eukaryota</taxon>
        <taxon>Metazoa</taxon>
        <taxon>Chordata</taxon>
        <taxon>Craniata</taxon>
        <taxon>Vertebrata</taxon>
        <taxon>Euteleostomi</taxon>
        <taxon>Actinopterygii</taxon>
        <taxon>Neopterygii</taxon>
        <taxon>Teleostei</taxon>
        <taxon>Neoteleostei</taxon>
        <taxon>Acanthomorphata</taxon>
        <taxon>Ovalentaria</taxon>
        <taxon>Atherinomorphae</taxon>
        <taxon>Cyprinodontiformes</taxon>
        <taxon>Goodeidae</taxon>
        <taxon>Ataeniobius</taxon>
    </lineage>
</organism>
<protein>
    <submittedName>
        <fullName evidence="1">Uncharacterized protein</fullName>
    </submittedName>
</protein>
<gene>
    <name evidence="1" type="ORF">ATANTOWER_010709</name>
</gene>
<sequence length="103" mass="11865">MQQVIEKTFSNTGGINKSKYKLPCLVTNAEGLNLNFNPTFQLLCVHYIANVIPKRQTIFLRLSGWRDTQKKRKAEKAEGIKEREGESDYKHSVGLMLYSCLER</sequence>
<reference evidence="1 2" key="1">
    <citation type="submission" date="2021-07" db="EMBL/GenBank/DDBJ databases">
        <authorList>
            <person name="Palmer J.M."/>
        </authorList>
    </citation>
    <scope>NUCLEOTIDE SEQUENCE [LARGE SCALE GENOMIC DNA]</scope>
    <source>
        <strain evidence="1 2">AT_MEX2019</strain>
        <tissue evidence="1">Muscle</tissue>
    </source>
</reference>
<keyword evidence="2" id="KW-1185">Reference proteome</keyword>
<dbReference type="EMBL" id="JAHUTI010059244">
    <property type="protein sequence ID" value="MED6250814.1"/>
    <property type="molecule type" value="Genomic_DNA"/>
</dbReference>
<name>A0ABU7BM69_9TELE</name>